<comment type="caution">
    <text evidence="3">The sequence shown here is derived from an EMBL/GenBank/DDBJ whole genome shotgun (WGS) entry which is preliminary data.</text>
</comment>
<evidence type="ECO:0000313" key="4">
    <source>
        <dbReference type="Proteomes" id="UP001364472"/>
    </source>
</evidence>
<reference evidence="3 4" key="1">
    <citation type="journal article" date="2016" name="Antonie Van Leeuwenhoek">
        <title>Denitratimonas tolerans gen. nov., sp. nov., a denitrifying bacterium isolated from a bioreactor for tannery wastewater treatment.</title>
        <authorList>
            <person name="Han S.I."/>
            <person name="Kim J.O."/>
            <person name="Lee Y.R."/>
            <person name="Ekpeghere K.I."/>
            <person name="Koh S.C."/>
            <person name="Whang K.S."/>
        </authorList>
    </citation>
    <scope>NUCLEOTIDE SEQUENCE [LARGE SCALE GENOMIC DNA]</scope>
    <source>
        <strain evidence="3 4">KACC 17565</strain>
    </source>
</reference>
<feature type="domain" description="Lipid/polyisoprenoid-binding YceI-like" evidence="2">
    <location>
        <begin position="25"/>
        <end position="189"/>
    </location>
</feature>
<keyword evidence="1" id="KW-0732">Signal</keyword>
<dbReference type="PANTHER" id="PTHR34406">
    <property type="entry name" value="PROTEIN YCEI"/>
    <property type="match status" value="1"/>
</dbReference>
<dbReference type="InterPro" id="IPR036761">
    <property type="entry name" value="TTHA0802/YceI-like_sf"/>
</dbReference>
<dbReference type="SUPFAM" id="SSF101874">
    <property type="entry name" value="YceI-like"/>
    <property type="match status" value="1"/>
</dbReference>
<dbReference type="Proteomes" id="UP001364472">
    <property type="component" value="Unassembled WGS sequence"/>
</dbReference>
<dbReference type="PANTHER" id="PTHR34406:SF1">
    <property type="entry name" value="PROTEIN YCEI"/>
    <property type="match status" value="1"/>
</dbReference>
<proteinExistence type="predicted"/>
<dbReference type="Pfam" id="PF04264">
    <property type="entry name" value="YceI"/>
    <property type="match status" value="1"/>
</dbReference>
<feature type="chain" id="PRO_5043925658" evidence="1">
    <location>
        <begin position="22"/>
        <end position="193"/>
    </location>
</feature>
<dbReference type="RefSeq" id="WP_337335899.1">
    <property type="nucleotide sequence ID" value="NZ_JBBDHC010000016.1"/>
</dbReference>
<accession>A0AAW9RB99</accession>
<name>A0AAW9RB99_9GAMM</name>
<gene>
    <name evidence="3" type="ORF">WB794_10985</name>
</gene>
<protein>
    <submittedName>
        <fullName evidence="3">YceI family protein</fullName>
    </submittedName>
</protein>
<dbReference type="AlphaFoldDB" id="A0AAW9RB99"/>
<evidence type="ECO:0000256" key="1">
    <source>
        <dbReference type="SAM" id="SignalP"/>
    </source>
</evidence>
<feature type="signal peptide" evidence="1">
    <location>
        <begin position="1"/>
        <end position="21"/>
    </location>
</feature>
<dbReference type="EMBL" id="JBBDHC010000016">
    <property type="protein sequence ID" value="MEJ1250194.1"/>
    <property type="molecule type" value="Genomic_DNA"/>
</dbReference>
<sequence>MKTRLLALALVAAAAAAPAFAEPVTYTIDPTHTQIQFTWSHMGFSNITGRFDASEGTLVYDPANPAASSIHVTTQIASVTSGVAKLDEEFRAAEYFDAARFPTASFKSTAVEAAGEGKLKVTGDLSIHGVTQSATFDVTVNKVGEHPMRKVQAAGFDATGTIDRTAFGVDRYTMVTGPEIHLRITTEAYVEAQ</sequence>
<dbReference type="SMART" id="SM00867">
    <property type="entry name" value="YceI"/>
    <property type="match status" value="1"/>
</dbReference>
<evidence type="ECO:0000259" key="2">
    <source>
        <dbReference type="SMART" id="SM00867"/>
    </source>
</evidence>
<dbReference type="InterPro" id="IPR007372">
    <property type="entry name" value="Lipid/polyisoprenoid-bd_YceI"/>
</dbReference>
<dbReference type="Gene3D" id="2.40.128.110">
    <property type="entry name" value="Lipid/polyisoprenoid-binding, YceI-like"/>
    <property type="match status" value="1"/>
</dbReference>
<evidence type="ECO:0000313" key="3">
    <source>
        <dbReference type="EMBL" id="MEJ1250194.1"/>
    </source>
</evidence>
<keyword evidence="4" id="KW-1185">Reference proteome</keyword>
<organism evidence="3 4">
    <name type="scientific">Denitratimonas tolerans</name>
    <dbReference type="NCBI Taxonomy" id="1338420"/>
    <lineage>
        <taxon>Bacteria</taxon>
        <taxon>Pseudomonadati</taxon>
        <taxon>Pseudomonadota</taxon>
        <taxon>Gammaproteobacteria</taxon>
        <taxon>Lysobacterales</taxon>
        <taxon>Lysobacteraceae</taxon>
        <taxon>Denitratimonas</taxon>
    </lineage>
</organism>